<protein>
    <submittedName>
        <fullName evidence="2">Uncharacterized protein</fullName>
    </submittedName>
</protein>
<dbReference type="EMBL" id="CANTFL010000034">
    <property type="protein sequence ID" value="CAI5709459.1"/>
    <property type="molecule type" value="Genomic_DNA"/>
</dbReference>
<evidence type="ECO:0000313" key="2">
    <source>
        <dbReference type="EMBL" id="CAI5709459.1"/>
    </source>
</evidence>
<accession>A0AAV0SW54</accession>
<sequence>MKVPVAPHHQHVHAVDQGLIEALSYFSEEATAPVIVNVGTPRRNKDSVAENVDLMLLSLDVQELLRSDENDQQQQQQRRIVNASGQAIAGV</sequence>
<name>A0AAV0SW54_HYABA</name>
<evidence type="ECO:0000313" key="3">
    <source>
        <dbReference type="Proteomes" id="UP001162031"/>
    </source>
</evidence>
<feature type="region of interest" description="Disordered" evidence="1">
    <location>
        <begin position="68"/>
        <end position="91"/>
    </location>
</feature>
<gene>
    <name evidence="2" type="ORF">HBR001_LOCUS279</name>
</gene>
<comment type="caution">
    <text evidence="2">The sequence shown here is derived from an EMBL/GenBank/DDBJ whole genome shotgun (WGS) entry which is preliminary data.</text>
</comment>
<evidence type="ECO:0000256" key="1">
    <source>
        <dbReference type="SAM" id="MobiDB-lite"/>
    </source>
</evidence>
<dbReference type="Proteomes" id="UP001162031">
    <property type="component" value="Unassembled WGS sequence"/>
</dbReference>
<proteinExistence type="predicted"/>
<dbReference type="AlphaFoldDB" id="A0AAV0SW54"/>
<reference evidence="2" key="1">
    <citation type="submission" date="2022-12" db="EMBL/GenBank/DDBJ databases">
        <authorList>
            <person name="Webb A."/>
        </authorList>
    </citation>
    <scope>NUCLEOTIDE SEQUENCE</scope>
    <source>
        <strain evidence="2">Hp1</strain>
    </source>
</reference>
<organism evidence="2 3">
    <name type="scientific">Hyaloperonospora brassicae</name>
    <name type="common">Brassica downy mildew</name>
    <name type="synonym">Peronospora brassicae</name>
    <dbReference type="NCBI Taxonomy" id="162125"/>
    <lineage>
        <taxon>Eukaryota</taxon>
        <taxon>Sar</taxon>
        <taxon>Stramenopiles</taxon>
        <taxon>Oomycota</taxon>
        <taxon>Peronosporomycetes</taxon>
        <taxon>Peronosporales</taxon>
        <taxon>Peronosporaceae</taxon>
        <taxon>Hyaloperonospora</taxon>
    </lineage>
</organism>
<keyword evidence="3" id="KW-1185">Reference proteome</keyword>